<dbReference type="Proteomes" id="UP000198866">
    <property type="component" value="Unassembled WGS sequence"/>
</dbReference>
<dbReference type="RefSeq" id="WP_090865966.1">
    <property type="nucleotide sequence ID" value="NZ_FNYE01000009.1"/>
</dbReference>
<feature type="region of interest" description="Disordered" evidence="1">
    <location>
        <begin position="90"/>
        <end position="173"/>
    </location>
</feature>
<evidence type="ECO:0000256" key="1">
    <source>
        <dbReference type="SAM" id="MobiDB-lite"/>
    </source>
</evidence>
<evidence type="ECO:0000313" key="2">
    <source>
        <dbReference type="EMBL" id="SEJ33598.1"/>
    </source>
</evidence>
<proteinExistence type="predicted"/>
<feature type="compositionally biased region" description="Basic residues" evidence="1">
    <location>
        <begin position="132"/>
        <end position="141"/>
    </location>
</feature>
<protein>
    <submittedName>
        <fullName evidence="2">Uncharacterized protein</fullName>
    </submittedName>
</protein>
<evidence type="ECO:0000313" key="3">
    <source>
        <dbReference type="Proteomes" id="UP000198866"/>
    </source>
</evidence>
<gene>
    <name evidence="2" type="ORF">SAMN05192539_1009141</name>
</gene>
<keyword evidence="3" id="KW-1185">Reference proteome</keyword>
<reference evidence="3" key="1">
    <citation type="submission" date="2016-10" db="EMBL/GenBank/DDBJ databases">
        <authorList>
            <person name="Varghese N."/>
            <person name="Submissions S."/>
        </authorList>
    </citation>
    <scope>NUCLEOTIDE SEQUENCE [LARGE SCALE GENOMIC DNA]</scope>
    <source>
        <strain evidence="3">LMG 26031</strain>
    </source>
</reference>
<accession>A0A1H6XX03</accession>
<dbReference type="OrthoDB" id="9006624at2"/>
<sequence>MPTRDEISLYRAAERAVVALYDGGVLSPAVLERVLTAFIGAKANWNAEPQLRSADDHTLHEIVAMTMMPGRAPRNAARDFAQVIAHIGSAGTSGESASDAGALSAHTNEDEEGEAPEHDDTLEQQLGAARRSPPKRSKQRARPASGRAAEAPADSPAPKGFNPFLNAKPPRKR</sequence>
<name>A0A1H6XX03_9BURK</name>
<dbReference type="AlphaFoldDB" id="A0A1H6XX03"/>
<dbReference type="EMBL" id="FNYE01000009">
    <property type="protein sequence ID" value="SEJ33598.1"/>
    <property type="molecule type" value="Genomic_DNA"/>
</dbReference>
<organism evidence="2 3">
    <name type="scientific">Paraburkholderia diazotrophica</name>
    <dbReference type="NCBI Taxonomy" id="667676"/>
    <lineage>
        <taxon>Bacteria</taxon>
        <taxon>Pseudomonadati</taxon>
        <taxon>Pseudomonadota</taxon>
        <taxon>Betaproteobacteria</taxon>
        <taxon>Burkholderiales</taxon>
        <taxon>Burkholderiaceae</taxon>
        <taxon>Paraburkholderia</taxon>
    </lineage>
</organism>